<feature type="compositionally biased region" description="Basic and acidic residues" evidence="1">
    <location>
        <begin position="47"/>
        <end position="57"/>
    </location>
</feature>
<organism evidence="2">
    <name type="scientific">Bradyrhizobium diazoefficiens</name>
    <dbReference type="NCBI Taxonomy" id="1355477"/>
    <lineage>
        <taxon>Bacteria</taxon>
        <taxon>Pseudomonadati</taxon>
        <taxon>Pseudomonadota</taxon>
        <taxon>Alphaproteobacteria</taxon>
        <taxon>Hyphomicrobiales</taxon>
        <taxon>Nitrobacteraceae</taxon>
        <taxon>Bradyrhizobium</taxon>
    </lineage>
</organism>
<proteinExistence type="predicted"/>
<sequence>MADDDLDSDALSDKLEQRLNDVIREQAERLSQAQRAALQSLEQSPDETGHLEESCRVEPGENELEWVVLAGGPLTTTTVREGSGEPYDYADAFEFGTSHQPARPFFYSTYNAMRDDMQKAIEDAISEVLNDD</sequence>
<protein>
    <recommendedName>
        <fullName evidence="3">HK97 gp10 family phage protein</fullName>
    </recommendedName>
</protein>
<dbReference type="InterPro" id="IPR010064">
    <property type="entry name" value="HK97-gp10_tail"/>
</dbReference>
<evidence type="ECO:0008006" key="3">
    <source>
        <dbReference type="Google" id="ProtNLM"/>
    </source>
</evidence>
<evidence type="ECO:0000313" key="2">
    <source>
        <dbReference type="EMBL" id="BCE73924.1"/>
    </source>
</evidence>
<dbReference type="AlphaFoldDB" id="A0A810BD49"/>
<reference evidence="2" key="1">
    <citation type="submission" date="2020-05" db="EMBL/GenBank/DDBJ databases">
        <title>Complete genome sequence of Bradyrhizobium diazoefficiens XF8 isolated from soybean nodule.</title>
        <authorList>
            <person name="Noda R."/>
            <person name="Kakizaki K."/>
            <person name="Minamisawa K."/>
        </authorList>
    </citation>
    <scope>NUCLEOTIDE SEQUENCE</scope>
    <source>
        <strain evidence="2">XF8</strain>
    </source>
</reference>
<name>A0A810BD49_9BRAD</name>
<dbReference type="EMBL" id="AP023097">
    <property type="protein sequence ID" value="BCE73924.1"/>
    <property type="molecule type" value="Genomic_DNA"/>
</dbReference>
<feature type="region of interest" description="Disordered" evidence="1">
    <location>
        <begin position="34"/>
        <end position="57"/>
    </location>
</feature>
<evidence type="ECO:0000256" key="1">
    <source>
        <dbReference type="SAM" id="MobiDB-lite"/>
    </source>
</evidence>
<accession>A0A810BD49</accession>
<dbReference type="NCBIfam" id="TIGR01725">
    <property type="entry name" value="phge_HK97_gp10"/>
    <property type="match status" value="1"/>
</dbReference>
<gene>
    <name evidence="2" type="ORF">XF8B_40350</name>
</gene>